<dbReference type="SUPFAM" id="SSF63829">
    <property type="entry name" value="Calcium-dependent phosphotriesterase"/>
    <property type="match status" value="1"/>
</dbReference>
<feature type="signal peptide" evidence="1">
    <location>
        <begin position="1"/>
        <end position="24"/>
    </location>
</feature>
<dbReference type="EMBL" id="CP007128">
    <property type="protein sequence ID" value="AHG89192.1"/>
    <property type="molecule type" value="Genomic_DNA"/>
</dbReference>
<sequence length="314" mass="31501">MRRPLLAVTLLGVMIGASPGAARAQRLYGAIGRGSTANPGGLVIVDQTNGTETLLPVIPPRNPGNTGLAFGLDGTLWDTIITGNVFGGAPVSALGQRDPTTGALIGTPVPVRFGGQGIAITDLAVQPGTGTLFGTNIVVSPTAPPVSKLYTIDPLSGAASLVGTFFVPGGPAFPIGAQAIAFAPDGTLYLTELVIDPTTGMPVDARLDIVNPATAAILTRGAPLGIGEDGLGGLAVRFDGAIFASSGPEGNIYRVDLTSATLLGTLGQNAGVGGPGDLAFAPVPEPATLLLLAAGLVPIAWTRRARRSGRHGRL</sequence>
<dbReference type="NCBIfam" id="TIGR02595">
    <property type="entry name" value="PEP_CTERM"/>
    <property type="match status" value="1"/>
</dbReference>
<dbReference type="Proteomes" id="UP000019151">
    <property type="component" value="Chromosome"/>
</dbReference>
<evidence type="ECO:0000259" key="2">
    <source>
        <dbReference type="Pfam" id="PF07589"/>
    </source>
</evidence>
<organism evidence="3 4">
    <name type="scientific">Gemmatirosa kalamazoonensis</name>
    <dbReference type="NCBI Taxonomy" id="861299"/>
    <lineage>
        <taxon>Bacteria</taxon>
        <taxon>Pseudomonadati</taxon>
        <taxon>Gemmatimonadota</taxon>
        <taxon>Gemmatimonadia</taxon>
        <taxon>Gemmatimonadales</taxon>
        <taxon>Gemmatimonadaceae</taxon>
        <taxon>Gemmatirosa</taxon>
    </lineage>
</organism>
<reference evidence="3 4" key="1">
    <citation type="journal article" date="2014" name="Genome Announc.">
        <title>Genome Sequence and Methylome of Soil Bacterium Gemmatirosa kalamazoonensis KBS708T, a Member of the Rarely Cultivated Gemmatimonadetes Phylum.</title>
        <authorList>
            <person name="Debruyn J.M."/>
            <person name="Radosevich M."/>
            <person name="Wommack K.E."/>
            <person name="Polson S.W."/>
            <person name="Hauser L.J."/>
            <person name="Fawaz M.N."/>
            <person name="Korlach J."/>
            <person name="Tsai Y.C."/>
        </authorList>
    </citation>
    <scope>NUCLEOTIDE SEQUENCE [LARGE SCALE GENOMIC DNA]</scope>
    <source>
        <strain evidence="3 4">KBS708</strain>
    </source>
</reference>
<feature type="chain" id="PRO_5004794921" evidence="1">
    <location>
        <begin position="25"/>
        <end position="314"/>
    </location>
</feature>
<evidence type="ECO:0000256" key="1">
    <source>
        <dbReference type="SAM" id="SignalP"/>
    </source>
</evidence>
<dbReference type="InParanoid" id="W0RFK8"/>
<dbReference type="Pfam" id="PF07589">
    <property type="entry name" value="PEP-CTERM"/>
    <property type="match status" value="1"/>
</dbReference>
<dbReference type="RefSeq" id="WP_104022395.1">
    <property type="nucleotide sequence ID" value="NZ_CP007128.1"/>
</dbReference>
<dbReference type="OrthoDB" id="30052at2"/>
<dbReference type="InterPro" id="IPR013424">
    <property type="entry name" value="Ice-binding_C"/>
</dbReference>
<name>W0RFK8_9BACT</name>
<dbReference type="KEGG" id="gba:J421_1655"/>
<evidence type="ECO:0000313" key="4">
    <source>
        <dbReference type="Proteomes" id="UP000019151"/>
    </source>
</evidence>
<dbReference type="AlphaFoldDB" id="W0RFK8"/>
<proteinExistence type="predicted"/>
<feature type="domain" description="Ice-binding protein C-terminal" evidence="2">
    <location>
        <begin position="282"/>
        <end position="304"/>
    </location>
</feature>
<accession>W0RFK8</accession>
<protein>
    <submittedName>
        <fullName evidence="3">PEP motif putative anchor domain protein</fullName>
    </submittedName>
</protein>
<keyword evidence="1" id="KW-0732">Signal</keyword>
<dbReference type="HOGENOM" id="CLU_884977_0_0_0"/>
<evidence type="ECO:0000313" key="3">
    <source>
        <dbReference type="EMBL" id="AHG89192.1"/>
    </source>
</evidence>
<keyword evidence="4" id="KW-1185">Reference proteome</keyword>
<gene>
    <name evidence="3" type="ORF">J421_1655</name>
</gene>